<evidence type="ECO:0000313" key="3">
    <source>
        <dbReference type="Proteomes" id="UP001367508"/>
    </source>
</evidence>
<proteinExistence type="predicted"/>
<comment type="caution">
    <text evidence="2">The sequence shown here is derived from an EMBL/GenBank/DDBJ whole genome shotgun (WGS) entry which is preliminary data.</text>
</comment>
<feature type="transmembrane region" description="Helical" evidence="1">
    <location>
        <begin position="81"/>
        <end position="102"/>
    </location>
</feature>
<dbReference type="Proteomes" id="UP001367508">
    <property type="component" value="Unassembled WGS sequence"/>
</dbReference>
<keyword evidence="3" id="KW-1185">Reference proteome</keyword>
<evidence type="ECO:0000256" key="1">
    <source>
        <dbReference type="SAM" id="Phobius"/>
    </source>
</evidence>
<reference evidence="2 3" key="1">
    <citation type="submission" date="2024-01" db="EMBL/GenBank/DDBJ databases">
        <title>The genomes of 5 underutilized Papilionoideae crops provide insights into root nodulation and disease resistanc.</title>
        <authorList>
            <person name="Jiang F."/>
        </authorList>
    </citation>
    <scope>NUCLEOTIDE SEQUENCE [LARGE SCALE GENOMIC DNA]</scope>
    <source>
        <strain evidence="2">LVBAO_FW01</strain>
        <tissue evidence="2">Leaves</tissue>
    </source>
</reference>
<organism evidence="2 3">
    <name type="scientific">Canavalia gladiata</name>
    <name type="common">Sword bean</name>
    <name type="synonym">Dolichos gladiatus</name>
    <dbReference type="NCBI Taxonomy" id="3824"/>
    <lineage>
        <taxon>Eukaryota</taxon>
        <taxon>Viridiplantae</taxon>
        <taxon>Streptophyta</taxon>
        <taxon>Embryophyta</taxon>
        <taxon>Tracheophyta</taxon>
        <taxon>Spermatophyta</taxon>
        <taxon>Magnoliopsida</taxon>
        <taxon>eudicotyledons</taxon>
        <taxon>Gunneridae</taxon>
        <taxon>Pentapetalae</taxon>
        <taxon>rosids</taxon>
        <taxon>fabids</taxon>
        <taxon>Fabales</taxon>
        <taxon>Fabaceae</taxon>
        <taxon>Papilionoideae</taxon>
        <taxon>50 kb inversion clade</taxon>
        <taxon>NPAAA clade</taxon>
        <taxon>indigoferoid/millettioid clade</taxon>
        <taxon>Phaseoleae</taxon>
        <taxon>Canavalia</taxon>
    </lineage>
</organism>
<keyword evidence="1" id="KW-1133">Transmembrane helix</keyword>
<gene>
    <name evidence="2" type="ORF">VNO77_01588</name>
</gene>
<accession>A0AAN9MS55</accession>
<sequence length="216" mass="24043">MSSLVSCVSKSDASCQVNCCQILQIPNQKCEGQLVMHVDGGWAGLTRSGLGIQNSSHLGRPIVAASLHIHYKPEEHSPDCLGFMTCTWIAALFTIYIMAMLISARRHVADVAEDIAAIPPTPMESAGVHLGAPSLLVVIAFVEHTIFSVEESKQTLHLYYHVTQLLYKTSQKNLCLEIVAFVGNKRRWIRIKSRRKRLRILARQPKHQVLSTAYLV</sequence>
<dbReference type="EMBL" id="JAYMYQ010000001">
    <property type="protein sequence ID" value="KAK7359626.1"/>
    <property type="molecule type" value="Genomic_DNA"/>
</dbReference>
<protein>
    <submittedName>
        <fullName evidence="2">Uncharacterized protein</fullName>
    </submittedName>
</protein>
<keyword evidence="1" id="KW-0812">Transmembrane</keyword>
<dbReference type="AlphaFoldDB" id="A0AAN9MS55"/>
<name>A0AAN9MS55_CANGL</name>
<keyword evidence="1" id="KW-0472">Membrane</keyword>
<evidence type="ECO:0000313" key="2">
    <source>
        <dbReference type="EMBL" id="KAK7359626.1"/>
    </source>
</evidence>